<dbReference type="PANTHER" id="PTHR11954">
    <property type="entry name" value="D-DOPACHROME DECARBOXYLASE"/>
    <property type="match status" value="1"/>
</dbReference>
<protein>
    <recommendedName>
        <fullName evidence="11">L-dopachrome isomerase</fullName>
        <ecNumber evidence="8">5.3.2.1</ecNumber>
        <ecNumber evidence="7">5.3.3.12</ecNumber>
    </recommendedName>
    <alternativeName>
        <fullName evidence="9">L-dopachrome tautomerase</fullName>
    </alternativeName>
    <alternativeName>
        <fullName evidence="10">Phenylpyruvate tautomerase</fullName>
    </alternativeName>
</protein>
<gene>
    <name evidence="12" type="ORF">IPJ48_10760</name>
</gene>
<name>A0A9D7F7H4_9RHOO</name>
<evidence type="ECO:0000313" key="12">
    <source>
        <dbReference type="EMBL" id="MBK7423534.1"/>
    </source>
</evidence>
<keyword evidence="4" id="KW-0413">Isomerase</keyword>
<comment type="catalytic activity">
    <reaction evidence="5">
        <text>3-phenylpyruvate = enol-phenylpyruvate</text>
        <dbReference type="Rhea" id="RHEA:17097"/>
        <dbReference type="ChEBI" id="CHEBI:16815"/>
        <dbReference type="ChEBI" id="CHEBI:18005"/>
        <dbReference type="EC" id="5.3.2.1"/>
    </reaction>
</comment>
<evidence type="ECO:0000256" key="7">
    <source>
        <dbReference type="ARBA" id="ARBA00038932"/>
    </source>
</evidence>
<evidence type="ECO:0000256" key="9">
    <source>
        <dbReference type="ARBA" id="ARBA00041631"/>
    </source>
</evidence>
<dbReference type="AlphaFoldDB" id="A0A9D7F7H4"/>
<evidence type="ECO:0000256" key="3">
    <source>
        <dbReference type="ARBA" id="ARBA00022525"/>
    </source>
</evidence>
<evidence type="ECO:0000256" key="11">
    <source>
        <dbReference type="ARBA" id="ARBA00042730"/>
    </source>
</evidence>
<dbReference type="GO" id="GO:0005125">
    <property type="term" value="F:cytokine activity"/>
    <property type="evidence" value="ECO:0007669"/>
    <property type="project" value="UniProtKB-KW"/>
</dbReference>
<dbReference type="EC" id="5.3.3.12" evidence="7"/>
<keyword evidence="3" id="KW-0964">Secreted</keyword>
<evidence type="ECO:0000256" key="6">
    <source>
        <dbReference type="ARBA" id="ARBA00036823"/>
    </source>
</evidence>
<proteinExistence type="predicted"/>
<accession>A0A9D7F7H4</accession>
<reference evidence="12" key="1">
    <citation type="submission" date="2020-10" db="EMBL/GenBank/DDBJ databases">
        <title>Connecting structure to function with the recovery of over 1000 high-quality activated sludge metagenome-assembled genomes encoding full-length rRNA genes using long-read sequencing.</title>
        <authorList>
            <person name="Singleton C.M."/>
            <person name="Petriglieri F."/>
            <person name="Kristensen J.M."/>
            <person name="Kirkegaard R.H."/>
            <person name="Michaelsen T.Y."/>
            <person name="Andersen M.H."/>
            <person name="Karst S.M."/>
            <person name="Dueholm M.S."/>
            <person name="Nielsen P.H."/>
            <person name="Albertsen M."/>
        </authorList>
    </citation>
    <scope>NUCLEOTIDE SEQUENCE</scope>
    <source>
        <strain evidence="12">EsbW_18-Q3-R4-48_MAXAC.044</strain>
    </source>
</reference>
<evidence type="ECO:0000256" key="1">
    <source>
        <dbReference type="ARBA" id="ARBA00004613"/>
    </source>
</evidence>
<comment type="catalytic activity">
    <reaction evidence="6">
        <text>L-dopachrome = 5,6-dihydroxyindole-2-carboxylate</text>
        <dbReference type="Rhea" id="RHEA:13041"/>
        <dbReference type="ChEBI" id="CHEBI:16875"/>
        <dbReference type="ChEBI" id="CHEBI:57509"/>
        <dbReference type="EC" id="5.3.3.12"/>
    </reaction>
</comment>
<sequence length="139" mass="14718">MPLLKIQTNVALDADAGKALVAEASRAVAGLLGKPERYVMVSLETAATMAFGGDTSSLAYLEMKSIGLPQGRTSALSKALCELMNKALGVNAERVYIEFADAQGALWGWNGGTFNLSGFNSQLQFTASLGIHHCSCDRF</sequence>
<evidence type="ECO:0000256" key="5">
    <source>
        <dbReference type="ARBA" id="ARBA00036735"/>
    </source>
</evidence>
<dbReference type="InterPro" id="IPR001398">
    <property type="entry name" value="Macrophage_inhib_fac"/>
</dbReference>
<organism evidence="12 13">
    <name type="scientific">Candidatus Propionivibrio dominans</name>
    <dbReference type="NCBI Taxonomy" id="2954373"/>
    <lineage>
        <taxon>Bacteria</taxon>
        <taxon>Pseudomonadati</taxon>
        <taxon>Pseudomonadota</taxon>
        <taxon>Betaproteobacteria</taxon>
        <taxon>Rhodocyclales</taxon>
        <taxon>Rhodocyclaceae</taxon>
        <taxon>Propionivibrio</taxon>
    </lineage>
</organism>
<dbReference type="EC" id="5.3.2.1" evidence="8"/>
<evidence type="ECO:0000256" key="4">
    <source>
        <dbReference type="ARBA" id="ARBA00023235"/>
    </source>
</evidence>
<dbReference type="Proteomes" id="UP000886602">
    <property type="component" value="Unassembled WGS sequence"/>
</dbReference>
<dbReference type="Pfam" id="PF01187">
    <property type="entry name" value="MIF"/>
    <property type="match status" value="1"/>
</dbReference>
<evidence type="ECO:0000256" key="8">
    <source>
        <dbReference type="ARBA" id="ARBA00039086"/>
    </source>
</evidence>
<evidence type="ECO:0000313" key="13">
    <source>
        <dbReference type="Proteomes" id="UP000886602"/>
    </source>
</evidence>
<evidence type="ECO:0000256" key="10">
    <source>
        <dbReference type="ARBA" id="ARBA00041912"/>
    </source>
</evidence>
<dbReference type="InterPro" id="IPR014347">
    <property type="entry name" value="Tautomerase/MIF_sf"/>
</dbReference>
<comment type="caution">
    <text evidence="12">The sequence shown here is derived from an EMBL/GenBank/DDBJ whole genome shotgun (WGS) entry which is preliminary data.</text>
</comment>
<dbReference type="GO" id="GO:0004167">
    <property type="term" value="F:dopachrome isomerase activity"/>
    <property type="evidence" value="ECO:0007669"/>
    <property type="project" value="UniProtKB-EC"/>
</dbReference>
<dbReference type="GO" id="GO:0050178">
    <property type="term" value="F:phenylpyruvate tautomerase activity"/>
    <property type="evidence" value="ECO:0007669"/>
    <property type="project" value="UniProtKB-EC"/>
</dbReference>
<dbReference type="EMBL" id="JADJNC010000015">
    <property type="protein sequence ID" value="MBK7423534.1"/>
    <property type="molecule type" value="Genomic_DNA"/>
</dbReference>
<dbReference type="PANTHER" id="PTHR11954:SF6">
    <property type="entry name" value="MACROPHAGE MIGRATION INHIBITORY FACTOR"/>
    <property type="match status" value="1"/>
</dbReference>
<dbReference type="SUPFAM" id="SSF55331">
    <property type="entry name" value="Tautomerase/MIF"/>
    <property type="match status" value="1"/>
</dbReference>
<comment type="subcellular location">
    <subcellularLocation>
        <location evidence="1">Secreted</location>
    </subcellularLocation>
</comment>
<evidence type="ECO:0000256" key="2">
    <source>
        <dbReference type="ARBA" id="ARBA00022514"/>
    </source>
</evidence>
<dbReference type="GO" id="GO:0005615">
    <property type="term" value="C:extracellular space"/>
    <property type="evidence" value="ECO:0007669"/>
    <property type="project" value="UniProtKB-KW"/>
</dbReference>
<keyword evidence="2" id="KW-0202">Cytokine</keyword>
<dbReference type="Gene3D" id="3.30.429.10">
    <property type="entry name" value="Macrophage Migration Inhibitory Factor"/>
    <property type="match status" value="1"/>
</dbReference>